<accession>A0A9Q1IPL9</accession>
<evidence type="ECO:0000256" key="1">
    <source>
        <dbReference type="ARBA" id="ARBA00001968"/>
    </source>
</evidence>
<dbReference type="GO" id="GO:0016787">
    <property type="term" value="F:hydrolase activity"/>
    <property type="evidence" value="ECO:0007669"/>
    <property type="project" value="UniProtKB-KW"/>
</dbReference>
<keyword evidence="5" id="KW-0479">Metal-binding</keyword>
<evidence type="ECO:0000256" key="7">
    <source>
        <dbReference type="ARBA" id="ARBA00023242"/>
    </source>
</evidence>
<dbReference type="OrthoDB" id="10061326at2759"/>
<reference evidence="9" key="1">
    <citation type="journal article" date="2023" name="Science">
        <title>Genome structures resolve the early diversification of teleost fishes.</title>
        <authorList>
            <person name="Parey E."/>
            <person name="Louis A."/>
            <person name="Montfort J."/>
            <person name="Bouchez O."/>
            <person name="Roques C."/>
            <person name="Iampietro C."/>
            <person name="Lluch J."/>
            <person name="Castinel A."/>
            <person name="Donnadieu C."/>
            <person name="Desvignes T."/>
            <person name="Floi Bucao C."/>
            <person name="Jouanno E."/>
            <person name="Wen M."/>
            <person name="Mejri S."/>
            <person name="Dirks R."/>
            <person name="Jansen H."/>
            <person name="Henkel C."/>
            <person name="Chen W.J."/>
            <person name="Zahm M."/>
            <person name="Cabau C."/>
            <person name="Klopp C."/>
            <person name="Thompson A.W."/>
            <person name="Robinson-Rechavi M."/>
            <person name="Braasch I."/>
            <person name="Lecointre G."/>
            <person name="Bobe J."/>
            <person name="Postlethwait J.H."/>
            <person name="Berthelot C."/>
            <person name="Roest Crollius H."/>
            <person name="Guiguen Y."/>
        </authorList>
    </citation>
    <scope>NUCLEOTIDE SEQUENCE</scope>
    <source>
        <strain evidence="9">WJC10195</strain>
    </source>
</reference>
<evidence type="ECO:0000313" key="10">
    <source>
        <dbReference type="Proteomes" id="UP001152622"/>
    </source>
</evidence>
<dbReference type="GO" id="GO:0005634">
    <property type="term" value="C:nucleus"/>
    <property type="evidence" value="ECO:0007669"/>
    <property type="project" value="UniProtKB-SubCell"/>
</dbReference>
<dbReference type="InterPro" id="IPR045249">
    <property type="entry name" value="HARBI1-like"/>
</dbReference>
<comment type="cofactor">
    <cofactor evidence="1">
        <name>a divalent metal cation</name>
        <dbReference type="ChEBI" id="CHEBI:60240"/>
    </cofactor>
</comment>
<keyword evidence="7" id="KW-0539">Nucleus</keyword>
<keyword evidence="10" id="KW-1185">Reference proteome</keyword>
<sequence>MSARTFDDLLRRVAPLIKHEATHSEPVGEAERLAVTIRCLASGISQQALAASFKLGSATVGCIVGEVCRAIWVALKDEFVAFPDAAQWEMIQAEFWYLWNYPNCVGAVDGKHVRVRAPVKSGSSFHNYKGFFSFILMAACDARYKFTFVDIGAYGRESDAGVFTRSSFGSQLIQGKLPLPPPAPLPGSEVLTPHVFVADEAFPQKVNLMRPYSACGGGQHQRHLAPGLASSFFVHHVLCLARVKERDQML</sequence>
<dbReference type="AlphaFoldDB" id="A0A9Q1IPL9"/>
<organism evidence="9 10">
    <name type="scientific">Synaphobranchus kaupii</name>
    <name type="common">Kaup's arrowtooth eel</name>
    <dbReference type="NCBI Taxonomy" id="118154"/>
    <lineage>
        <taxon>Eukaryota</taxon>
        <taxon>Metazoa</taxon>
        <taxon>Chordata</taxon>
        <taxon>Craniata</taxon>
        <taxon>Vertebrata</taxon>
        <taxon>Euteleostomi</taxon>
        <taxon>Actinopterygii</taxon>
        <taxon>Neopterygii</taxon>
        <taxon>Teleostei</taxon>
        <taxon>Anguilliformes</taxon>
        <taxon>Synaphobranchidae</taxon>
        <taxon>Synaphobranchus</taxon>
    </lineage>
</organism>
<evidence type="ECO:0000256" key="3">
    <source>
        <dbReference type="ARBA" id="ARBA00006958"/>
    </source>
</evidence>
<keyword evidence="6" id="KW-0378">Hydrolase</keyword>
<name>A0A9Q1IPL9_SYNKA</name>
<evidence type="ECO:0000256" key="2">
    <source>
        <dbReference type="ARBA" id="ARBA00004123"/>
    </source>
</evidence>
<evidence type="ECO:0000256" key="5">
    <source>
        <dbReference type="ARBA" id="ARBA00022723"/>
    </source>
</evidence>
<evidence type="ECO:0000256" key="6">
    <source>
        <dbReference type="ARBA" id="ARBA00022801"/>
    </source>
</evidence>
<evidence type="ECO:0000256" key="4">
    <source>
        <dbReference type="ARBA" id="ARBA00022722"/>
    </source>
</evidence>
<dbReference type="PANTHER" id="PTHR22930:SF269">
    <property type="entry name" value="NUCLEASE HARBI1-LIKE PROTEIN"/>
    <property type="match status" value="1"/>
</dbReference>
<dbReference type="Proteomes" id="UP001152622">
    <property type="component" value="Chromosome 9"/>
</dbReference>
<evidence type="ECO:0000259" key="8">
    <source>
        <dbReference type="Pfam" id="PF13359"/>
    </source>
</evidence>
<comment type="similarity">
    <text evidence="3">Belongs to the HARBI1 family.</text>
</comment>
<protein>
    <recommendedName>
        <fullName evidence="8">DDE Tnp4 domain-containing protein</fullName>
    </recommendedName>
</protein>
<dbReference type="InterPro" id="IPR027806">
    <property type="entry name" value="HARBI1_dom"/>
</dbReference>
<dbReference type="GO" id="GO:0004518">
    <property type="term" value="F:nuclease activity"/>
    <property type="evidence" value="ECO:0007669"/>
    <property type="project" value="UniProtKB-KW"/>
</dbReference>
<dbReference type="PANTHER" id="PTHR22930">
    <property type="match status" value="1"/>
</dbReference>
<comment type="caution">
    <text evidence="9">The sequence shown here is derived from an EMBL/GenBank/DDBJ whole genome shotgun (WGS) entry which is preliminary data.</text>
</comment>
<keyword evidence="4" id="KW-0540">Nuclease</keyword>
<gene>
    <name evidence="9" type="ORF">SKAU_G00249040</name>
</gene>
<dbReference type="EMBL" id="JAINUF010000009">
    <property type="protein sequence ID" value="KAJ8349774.1"/>
    <property type="molecule type" value="Genomic_DNA"/>
</dbReference>
<feature type="domain" description="DDE Tnp4" evidence="8">
    <location>
        <begin position="108"/>
        <end position="214"/>
    </location>
</feature>
<evidence type="ECO:0000313" key="9">
    <source>
        <dbReference type="EMBL" id="KAJ8349774.1"/>
    </source>
</evidence>
<dbReference type="GO" id="GO:0046872">
    <property type="term" value="F:metal ion binding"/>
    <property type="evidence" value="ECO:0007669"/>
    <property type="project" value="UniProtKB-KW"/>
</dbReference>
<dbReference type="Pfam" id="PF13359">
    <property type="entry name" value="DDE_Tnp_4"/>
    <property type="match status" value="1"/>
</dbReference>
<proteinExistence type="inferred from homology"/>
<comment type="subcellular location">
    <subcellularLocation>
        <location evidence="2">Nucleus</location>
    </subcellularLocation>
</comment>